<sequence>MNYSILLCSDVVRAKCQVDLEYLSGLIVVEEGKLFKFLSGLELSTLRTSLEQSLSMEISDVDLDLNRKGVYGKYVFENIEIKLNLRVDAHLRIAVLISVYDYLNRIIQLHGRLYILNRTYLMKNATEEIFIAINKLGGASLLEIKSAIEKLSLDYPGLLSIGESEIYRSIEFFKQEGLLVELRAGEYALTPLGLIFAN</sequence>
<accession>A0A1T5N4G9</accession>
<evidence type="ECO:0000313" key="1">
    <source>
        <dbReference type="EMBL" id="SKC95079.1"/>
    </source>
</evidence>
<dbReference type="AlphaFoldDB" id="A0A1T5N4G9"/>
<dbReference type="RefSeq" id="WP_079467575.1">
    <property type="nucleotide sequence ID" value="NZ_FUZZ01000001.1"/>
</dbReference>
<organism evidence="1 2">
    <name type="scientific">Chitinophaga ginsengisegetis</name>
    <dbReference type="NCBI Taxonomy" id="393003"/>
    <lineage>
        <taxon>Bacteria</taxon>
        <taxon>Pseudomonadati</taxon>
        <taxon>Bacteroidota</taxon>
        <taxon>Chitinophagia</taxon>
        <taxon>Chitinophagales</taxon>
        <taxon>Chitinophagaceae</taxon>
        <taxon>Chitinophaga</taxon>
    </lineage>
</organism>
<keyword evidence="2" id="KW-1185">Reference proteome</keyword>
<reference evidence="1 2" key="1">
    <citation type="submission" date="2017-02" db="EMBL/GenBank/DDBJ databases">
        <authorList>
            <person name="Peterson S.W."/>
        </authorList>
    </citation>
    <scope>NUCLEOTIDE SEQUENCE [LARGE SCALE GENOMIC DNA]</scope>
    <source>
        <strain evidence="1 2">DSM 18108</strain>
    </source>
</reference>
<gene>
    <name evidence="1" type="ORF">SAMN05660461_0220</name>
</gene>
<dbReference type="Proteomes" id="UP000190166">
    <property type="component" value="Unassembled WGS sequence"/>
</dbReference>
<evidence type="ECO:0000313" key="2">
    <source>
        <dbReference type="Proteomes" id="UP000190166"/>
    </source>
</evidence>
<protein>
    <submittedName>
        <fullName evidence="1">Uncharacterized protein</fullName>
    </submittedName>
</protein>
<name>A0A1T5N4G9_9BACT</name>
<dbReference type="EMBL" id="FUZZ01000001">
    <property type="protein sequence ID" value="SKC95079.1"/>
    <property type="molecule type" value="Genomic_DNA"/>
</dbReference>
<dbReference type="STRING" id="393003.SAMN05660461_0220"/>
<proteinExistence type="predicted"/>